<dbReference type="NCBIfam" id="TIGR01644">
    <property type="entry name" value="phage_P2_V"/>
    <property type="match status" value="1"/>
</dbReference>
<proteinExistence type="predicted"/>
<evidence type="ECO:0000313" key="4">
    <source>
        <dbReference type="Proteomes" id="UP001163255"/>
    </source>
</evidence>
<feature type="region of interest" description="Disordered" evidence="1">
    <location>
        <begin position="171"/>
        <end position="192"/>
    </location>
</feature>
<dbReference type="InterPro" id="IPR006531">
    <property type="entry name" value="Gp5/Vgr_OB"/>
</dbReference>
<keyword evidence="4" id="KW-1185">Reference proteome</keyword>
<dbReference type="Pfam" id="PF04717">
    <property type="entry name" value="Phage_base_V"/>
    <property type="match status" value="1"/>
</dbReference>
<dbReference type="RefSeq" id="WP_262595659.1">
    <property type="nucleotide sequence ID" value="NZ_CP103300.1"/>
</dbReference>
<dbReference type="Gene3D" id="6.20.150.10">
    <property type="match status" value="1"/>
</dbReference>
<evidence type="ECO:0000313" key="3">
    <source>
        <dbReference type="EMBL" id="UYM14257.1"/>
    </source>
</evidence>
<dbReference type="InterPro" id="IPR013046">
    <property type="entry name" value="GpV/Gp45"/>
</dbReference>
<evidence type="ECO:0000259" key="2">
    <source>
        <dbReference type="Pfam" id="PF04717"/>
    </source>
</evidence>
<accession>A0ABY6GNE9</accession>
<sequence>MDVYRILEDLERRLSNLLRIGVIENKGGEPSDKVRVRIGELHTKPLPWLTHRAGNDKTWWKPEDGEQVLVLSPFGDLAQGVVLPSLYKEQFSAPYNDAGKHITEYADGARIEYDRNAHKLTAQLPGGATTELTSSGGITFTGDLLVNGNITATQDITDSTRSMQADRDIYNGHNHPGVASGPSTTGAVAQKQ</sequence>
<reference evidence="3" key="1">
    <citation type="submission" date="2022-10" db="EMBL/GenBank/DDBJ databases">
        <title>Completed Genome Sequence of two octocoral isolated bacterium, Endozoicomonas euniceicola EF212T and Endozoicomonas gorgoniicola PS125T.</title>
        <authorList>
            <person name="Chiou Y.-J."/>
            <person name="Chen Y.-H."/>
        </authorList>
    </citation>
    <scope>NUCLEOTIDE SEQUENCE</scope>
    <source>
        <strain evidence="3">EF212</strain>
    </source>
</reference>
<gene>
    <name evidence="3" type="ORF">NX720_15270</name>
</gene>
<evidence type="ECO:0000256" key="1">
    <source>
        <dbReference type="SAM" id="MobiDB-lite"/>
    </source>
</evidence>
<feature type="compositionally biased region" description="Polar residues" evidence="1">
    <location>
        <begin position="181"/>
        <end position="192"/>
    </location>
</feature>
<dbReference type="EMBL" id="CP103300">
    <property type="protein sequence ID" value="UYM14257.1"/>
    <property type="molecule type" value="Genomic_DNA"/>
</dbReference>
<dbReference type="Gene3D" id="2.40.50.230">
    <property type="entry name" value="Gp5 N-terminal domain"/>
    <property type="match status" value="1"/>
</dbReference>
<name>A0ABY6GNE9_9GAMM</name>
<feature type="domain" description="Gp5/Type VI secretion system Vgr protein OB-fold" evidence="2">
    <location>
        <begin position="20"/>
        <end position="87"/>
    </location>
</feature>
<organism evidence="3 4">
    <name type="scientific">Endozoicomonas euniceicola</name>
    <dbReference type="NCBI Taxonomy" id="1234143"/>
    <lineage>
        <taxon>Bacteria</taxon>
        <taxon>Pseudomonadati</taxon>
        <taxon>Pseudomonadota</taxon>
        <taxon>Gammaproteobacteria</taxon>
        <taxon>Oceanospirillales</taxon>
        <taxon>Endozoicomonadaceae</taxon>
        <taxon>Endozoicomonas</taxon>
    </lineage>
</organism>
<dbReference type="Proteomes" id="UP001163255">
    <property type="component" value="Chromosome"/>
</dbReference>
<protein>
    <submittedName>
        <fullName evidence="3">Phage baseplate assembly protein V</fullName>
    </submittedName>
</protein>
<dbReference type="InterPro" id="IPR037026">
    <property type="entry name" value="Vgr_OB-fold_dom_sf"/>
</dbReference>